<dbReference type="Pfam" id="PF04298">
    <property type="entry name" value="Zn_peptidase_2"/>
    <property type="match status" value="1"/>
</dbReference>
<dbReference type="Proteomes" id="UP000617951">
    <property type="component" value="Unassembled WGS sequence"/>
</dbReference>
<evidence type="ECO:0000313" key="3">
    <source>
        <dbReference type="Proteomes" id="UP000617951"/>
    </source>
</evidence>
<evidence type="ECO:0000313" key="2">
    <source>
        <dbReference type="EMBL" id="MBC8538701.1"/>
    </source>
</evidence>
<name>A0A926HXF2_9FIRM</name>
<keyword evidence="1" id="KW-0472">Membrane</keyword>
<accession>A0A926HXF2</accession>
<organism evidence="2 3">
    <name type="scientific">Guopingia tenuis</name>
    <dbReference type="NCBI Taxonomy" id="2763656"/>
    <lineage>
        <taxon>Bacteria</taxon>
        <taxon>Bacillati</taxon>
        <taxon>Bacillota</taxon>
        <taxon>Clostridia</taxon>
        <taxon>Christensenellales</taxon>
        <taxon>Christensenellaceae</taxon>
        <taxon>Guopingia</taxon>
    </lineage>
</organism>
<comment type="caution">
    <text evidence="2">The sequence shown here is derived from an EMBL/GenBank/DDBJ whole genome shotgun (WGS) entry which is preliminary data.</text>
</comment>
<dbReference type="AlphaFoldDB" id="A0A926HXF2"/>
<keyword evidence="1" id="KW-1133">Transmembrane helix</keyword>
<dbReference type="RefSeq" id="WP_178618478.1">
    <property type="nucleotide sequence ID" value="NZ_JACRSS010000003.1"/>
</dbReference>
<keyword evidence="1" id="KW-0812">Transmembrane</keyword>
<dbReference type="PANTHER" id="PTHR36434">
    <property type="entry name" value="MEMBRANE PROTEASE YUGP-RELATED"/>
    <property type="match status" value="1"/>
</dbReference>
<feature type="transmembrane region" description="Helical" evidence="1">
    <location>
        <begin position="150"/>
        <end position="171"/>
    </location>
</feature>
<evidence type="ECO:0000256" key="1">
    <source>
        <dbReference type="SAM" id="Phobius"/>
    </source>
</evidence>
<sequence>MYFFGLFWDPTLLLLLPALAFAVYAQIRVSSAFQTYSAVASARGIPAQEAASVILRRHGAADVSIQSGGSNFSDHYNPLKNTIRLSPVVYGSSSIAAVAIAAHESGHALQHSQGYLPLKLRSAILPVVNLASSLAFPLLLFGLLLGVPSLAYGAAIAFGAVFVFQLVTLPVEFNASRRAIQALEEEGILLPPELAQAKKVLSAAALTYVAATLTAFLHFLRLFLLARRRNN</sequence>
<feature type="transmembrane region" description="Helical" evidence="1">
    <location>
        <begin position="123"/>
        <end position="144"/>
    </location>
</feature>
<reference evidence="2" key="1">
    <citation type="submission" date="2020-08" db="EMBL/GenBank/DDBJ databases">
        <title>Genome public.</title>
        <authorList>
            <person name="Liu C."/>
            <person name="Sun Q."/>
        </authorList>
    </citation>
    <scope>NUCLEOTIDE SEQUENCE</scope>
    <source>
        <strain evidence="2">NSJ-63</strain>
    </source>
</reference>
<keyword evidence="3" id="KW-1185">Reference proteome</keyword>
<feature type="transmembrane region" description="Helical" evidence="1">
    <location>
        <begin position="83"/>
        <end position="102"/>
    </location>
</feature>
<gene>
    <name evidence="2" type="ORF">H8693_07105</name>
</gene>
<protein>
    <submittedName>
        <fullName evidence="2">Zinc metallopeptidase</fullName>
    </submittedName>
</protein>
<dbReference type="InterPro" id="IPR007395">
    <property type="entry name" value="Zn_peptidase_2"/>
</dbReference>
<feature type="transmembrane region" description="Helical" evidence="1">
    <location>
        <begin position="200"/>
        <end position="224"/>
    </location>
</feature>
<dbReference type="PANTHER" id="PTHR36434:SF1">
    <property type="entry name" value="MEMBRANE PROTEASE YUGP-RELATED"/>
    <property type="match status" value="1"/>
</dbReference>
<proteinExistence type="predicted"/>
<dbReference type="EMBL" id="JACRSS010000003">
    <property type="protein sequence ID" value="MBC8538701.1"/>
    <property type="molecule type" value="Genomic_DNA"/>
</dbReference>